<organism evidence="3 4">
    <name type="scientific">Curtobacterium salicis</name>
    <dbReference type="NCBI Taxonomy" id="1779862"/>
    <lineage>
        <taxon>Bacteria</taxon>
        <taxon>Bacillati</taxon>
        <taxon>Actinomycetota</taxon>
        <taxon>Actinomycetes</taxon>
        <taxon>Micrococcales</taxon>
        <taxon>Microbacteriaceae</taxon>
        <taxon>Curtobacterium</taxon>
    </lineage>
</organism>
<protein>
    <submittedName>
        <fullName evidence="3">Pimeloyl-ACP methyl ester carboxylesterase</fullName>
    </submittedName>
</protein>
<evidence type="ECO:0000313" key="3">
    <source>
        <dbReference type="EMBL" id="NII40033.1"/>
    </source>
</evidence>
<dbReference type="SUPFAM" id="SSF53474">
    <property type="entry name" value="alpha/beta-Hydrolases"/>
    <property type="match status" value="1"/>
</dbReference>
<proteinExistence type="predicted"/>
<dbReference type="Gene3D" id="3.40.50.1820">
    <property type="entry name" value="alpha/beta hydrolase"/>
    <property type="match status" value="1"/>
</dbReference>
<comment type="caution">
    <text evidence="3">The sequence shown here is derived from an EMBL/GenBank/DDBJ whole genome shotgun (WGS) entry which is preliminary data.</text>
</comment>
<feature type="domain" description="AB hydrolase-1" evidence="2">
    <location>
        <begin position="56"/>
        <end position="300"/>
    </location>
</feature>
<accession>A0ABX0T769</accession>
<feature type="region of interest" description="Disordered" evidence="1">
    <location>
        <begin position="1"/>
        <end position="20"/>
    </location>
</feature>
<sequence length="309" mass="32535">MSVTDTGAVPQAGAARPDSYAPYPVVDDPARWGLTTTTVRTTAGPTVVQHRPGPRPLLFLHGVAGSWTTWTPLLSAADGIAGRGLVLVDLPGWGSSPAPAVPLDVDESSQVLVDVLDALGLDRVDVVGHSMGAFVGLHLAVTRPERVRSLGLVSGTTSATVAAARHPVRALRTLPAFTLLRAGLAVTRGAAHGLLRGLARIGLLPLLAGPVFAAVRRLDPSVLQAFVEEFRPAGFLEAARSAAGYDTRRWASVRCPVVAVAGRQDVFARVDDLARLRAVLPDVRTVLLEDCGHFAHVERPDAVVRELLS</sequence>
<evidence type="ECO:0000259" key="2">
    <source>
        <dbReference type="Pfam" id="PF00561"/>
    </source>
</evidence>
<dbReference type="RefSeq" id="WP_166779145.1">
    <property type="nucleotide sequence ID" value="NZ_JAAOYO010000001.1"/>
</dbReference>
<dbReference type="Pfam" id="PF00561">
    <property type="entry name" value="Abhydrolase_1"/>
    <property type="match status" value="1"/>
</dbReference>
<evidence type="ECO:0000313" key="4">
    <source>
        <dbReference type="Proteomes" id="UP001318300"/>
    </source>
</evidence>
<keyword evidence="4" id="KW-1185">Reference proteome</keyword>
<dbReference type="InterPro" id="IPR000639">
    <property type="entry name" value="Epox_hydrolase-like"/>
</dbReference>
<dbReference type="InterPro" id="IPR000073">
    <property type="entry name" value="AB_hydrolase_1"/>
</dbReference>
<name>A0ABX0T769_9MICO</name>
<gene>
    <name evidence="3" type="ORF">E9228_000652</name>
</gene>
<dbReference type="InterPro" id="IPR029058">
    <property type="entry name" value="AB_hydrolase_fold"/>
</dbReference>
<dbReference type="Proteomes" id="UP001318300">
    <property type="component" value="Unassembled WGS sequence"/>
</dbReference>
<evidence type="ECO:0000256" key="1">
    <source>
        <dbReference type="SAM" id="MobiDB-lite"/>
    </source>
</evidence>
<reference evidence="3 4" key="1">
    <citation type="submission" date="2020-03" db="EMBL/GenBank/DDBJ databases">
        <title>Above-ground endophytic microbial communities from plants in different locations in the United States.</title>
        <authorList>
            <person name="Frank C."/>
        </authorList>
    </citation>
    <scope>NUCLEOTIDE SEQUENCE [LARGE SCALE GENOMIC DNA]</scope>
    <source>
        <strain evidence="3 4">WW7</strain>
    </source>
</reference>
<dbReference type="PANTHER" id="PTHR43689:SF8">
    <property type="entry name" value="ALPHA_BETA-HYDROLASES SUPERFAMILY PROTEIN"/>
    <property type="match status" value="1"/>
</dbReference>
<dbReference type="PRINTS" id="PR00412">
    <property type="entry name" value="EPOXHYDRLASE"/>
</dbReference>
<dbReference type="PANTHER" id="PTHR43689">
    <property type="entry name" value="HYDROLASE"/>
    <property type="match status" value="1"/>
</dbReference>
<dbReference type="EMBL" id="JAAOYO010000001">
    <property type="protein sequence ID" value="NII40033.1"/>
    <property type="molecule type" value="Genomic_DNA"/>
</dbReference>
<dbReference type="PRINTS" id="PR00111">
    <property type="entry name" value="ABHYDROLASE"/>
</dbReference>